<dbReference type="InterPro" id="IPR014710">
    <property type="entry name" value="RmlC-like_jellyroll"/>
</dbReference>
<accession>A0A1Z3HJV1</accession>
<keyword evidence="3" id="KW-1185">Reference proteome</keyword>
<dbReference type="CDD" id="cd02208">
    <property type="entry name" value="cupin_RmlC-like"/>
    <property type="match status" value="1"/>
</dbReference>
<protein>
    <recommendedName>
        <fullName evidence="1">Cupin type-2 domain-containing protein</fullName>
    </recommendedName>
</protein>
<feature type="domain" description="Cupin type-2" evidence="1">
    <location>
        <begin position="134"/>
        <end position="191"/>
    </location>
</feature>
<dbReference type="Proteomes" id="UP000191901">
    <property type="component" value="Chromosome"/>
</dbReference>
<sequence length="235" mass="25663">MASSLYCLSAQPVIELNQEFPRIQVHTWWHHSLELFAPGTHVGFVYQGQPHLHRAAQNDDYRLQPGMYFSLPGSGHIDGAASAGMVITLLRYQGMFMVGGPLESCGRLAYINGGTSSLLIPPICRGDPCLHGMYLPGGIEQTLHTHPSYRVGLVVTGGGSLTTPQQHLPLQPGTLFVIPAHDQHRFCTDDTGLIVVVLHPDSPTGFTHQENPMMTRTLVDGRSATELPQLHTSIE</sequence>
<dbReference type="STRING" id="1641165.XM38_07640"/>
<evidence type="ECO:0000259" key="1">
    <source>
        <dbReference type="Pfam" id="PF07883"/>
    </source>
</evidence>
<dbReference type="InterPro" id="IPR011051">
    <property type="entry name" value="RmlC_Cupin_sf"/>
</dbReference>
<dbReference type="KEGG" id="hhg:XM38_015200"/>
<dbReference type="InterPro" id="IPR013096">
    <property type="entry name" value="Cupin_2"/>
</dbReference>
<dbReference type="RefSeq" id="WP_225889210.1">
    <property type="nucleotide sequence ID" value="NZ_CP021983.2"/>
</dbReference>
<proteinExistence type="predicted"/>
<evidence type="ECO:0000313" key="3">
    <source>
        <dbReference type="Proteomes" id="UP000191901"/>
    </source>
</evidence>
<dbReference type="EMBL" id="CP021983">
    <property type="protein sequence ID" value="ASC70580.1"/>
    <property type="molecule type" value="Genomic_DNA"/>
</dbReference>
<organism evidence="2 3">
    <name type="scientific">Halomicronema hongdechloris C2206</name>
    <dbReference type="NCBI Taxonomy" id="1641165"/>
    <lineage>
        <taxon>Bacteria</taxon>
        <taxon>Bacillati</taxon>
        <taxon>Cyanobacteriota</taxon>
        <taxon>Cyanophyceae</taxon>
        <taxon>Nodosilineales</taxon>
        <taxon>Nodosilineaceae</taxon>
        <taxon>Halomicronema</taxon>
    </lineage>
</organism>
<reference evidence="2 3" key="1">
    <citation type="journal article" date="2016" name="Biochim. Biophys. Acta">
        <title>Characterization of red-shifted phycobilisomes isolated from the chlorophyll f-containing cyanobacterium Halomicronema hongdechloris.</title>
        <authorList>
            <person name="Li Y."/>
            <person name="Lin Y."/>
            <person name="Garvey C.J."/>
            <person name="Birch D."/>
            <person name="Corkery R.W."/>
            <person name="Loughlin P.C."/>
            <person name="Scheer H."/>
            <person name="Willows R.D."/>
            <person name="Chen M."/>
        </authorList>
    </citation>
    <scope>NUCLEOTIDE SEQUENCE [LARGE SCALE GENOMIC DNA]</scope>
    <source>
        <strain evidence="2 3">C2206</strain>
    </source>
</reference>
<gene>
    <name evidence="2" type="ORF">XM38_015200</name>
</gene>
<evidence type="ECO:0000313" key="2">
    <source>
        <dbReference type="EMBL" id="ASC70580.1"/>
    </source>
</evidence>
<name>A0A1Z3HJV1_9CYAN</name>
<dbReference type="Pfam" id="PF07883">
    <property type="entry name" value="Cupin_2"/>
    <property type="match status" value="1"/>
</dbReference>
<dbReference type="AlphaFoldDB" id="A0A1Z3HJV1"/>
<dbReference type="SUPFAM" id="SSF51182">
    <property type="entry name" value="RmlC-like cupins"/>
    <property type="match status" value="1"/>
</dbReference>
<dbReference type="Gene3D" id="2.60.120.10">
    <property type="entry name" value="Jelly Rolls"/>
    <property type="match status" value="1"/>
</dbReference>